<feature type="domain" description="Aldehyde ferredoxin oxidoreductase C-terminal" evidence="1">
    <location>
        <begin position="2"/>
        <end position="114"/>
    </location>
</feature>
<dbReference type="AlphaFoldDB" id="X1TYU5"/>
<dbReference type="InterPro" id="IPR001203">
    <property type="entry name" value="OxRdtase_Ald_Fedxn_C"/>
</dbReference>
<proteinExistence type="predicted"/>
<sequence length="134" mass="15007">HCVSPMGADHTAGIDYRDPLSKEGQVQRSRDAQILSATIDCVGYCLLALPTKASLIYDVIAKLINARYGIDLKAEDVMDIGKNTIKEELAFNRSAGWTDIHNRLPEFMVREKLPPHNVVFDIPQDEIDPIFNKV</sequence>
<gene>
    <name evidence="2" type="ORF">S12H4_19668</name>
</gene>
<dbReference type="InterPro" id="IPR051919">
    <property type="entry name" value="W-dependent_AOR"/>
</dbReference>
<evidence type="ECO:0000313" key="2">
    <source>
        <dbReference type="EMBL" id="GAI85229.1"/>
    </source>
</evidence>
<name>X1TYU5_9ZZZZ</name>
<protein>
    <recommendedName>
        <fullName evidence="1">Aldehyde ferredoxin oxidoreductase C-terminal domain-containing protein</fullName>
    </recommendedName>
</protein>
<organism evidence="2">
    <name type="scientific">marine sediment metagenome</name>
    <dbReference type="NCBI Taxonomy" id="412755"/>
    <lineage>
        <taxon>unclassified sequences</taxon>
        <taxon>metagenomes</taxon>
        <taxon>ecological metagenomes</taxon>
    </lineage>
</organism>
<dbReference type="GO" id="GO:0051536">
    <property type="term" value="F:iron-sulfur cluster binding"/>
    <property type="evidence" value="ECO:0007669"/>
    <property type="project" value="InterPro"/>
</dbReference>
<dbReference type="InterPro" id="IPR036021">
    <property type="entry name" value="Tungsten_al_ferr_oxy-like_C"/>
</dbReference>
<dbReference type="GO" id="GO:0016625">
    <property type="term" value="F:oxidoreductase activity, acting on the aldehyde or oxo group of donors, iron-sulfur protein as acceptor"/>
    <property type="evidence" value="ECO:0007669"/>
    <property type="project" value="InterPro"/>
</dbReference>
<comment type="caution">
    <text evidence="2">The sequence shown here is derived from an EMBL/GenBank/DDBJ whole genome shotgun (WGS) entry which is preliminary data.</text>
</comment>
<evidence type="ECO:0000259" key="1">
    <source>
        <dbReference type="Pfam" id="PF01314"/>
    </source>
</evidence>
<dbReference type="SUPFAM" id="SSF48310">
    <property type="entry name" value="Aldehyde ferredoxin oxidoreductase, C-terminal domains"/>
    <property type="match status" value="1"/>
</dbReference>
<dbReference type="PANTHER" id="PTHR30038">
    <property type="entry name" value="ALDEHYDE FERREDOXIN OXIDOREDUCTASE"/>
    <property type="match status" value="1"/>
</dbReference>
<accession>X1TYU5</accession>
<dbReference type="PANTHER" id="PTHR30038:SF0">
    <property type="entry name" value="TUNGSTEN-CONTAINING ALDEHYDE FERREDOXIN OXIDOREDUCTASE"/>
    <property type="match status" value="1"/>
</dbReference>
<dbReference type="GO" id="GO:0009055">
    <property type="term" value="F:electron transfer activity"/>
    <property type="evidence" value="ECO:0007669"/>
    <property type="project" value="InterPro"/>
</dbReference>
<dbReference type="EMBL" id="BARW01009860">
    <property type="protein sequence ID" value="GAI85229.1"/>
    <property type="molecule type" value="Genomic_DNA"/>
</dbReference>
<dbReference type="Pfam" id="PF01314">
    <property type="entry name" value="AFOR_C"/>
    <property type="match status" value="1"/>
</dbReference>
<dbReference type="InterPro" id="IPR013985">
    <property type="entry name" value="Ald_Fedxn_OxRdtase_dom3"/>
</dbReference>
<feature type="non-terminal residue" evidence="2">
    <location>
        <position position="1"/>
    </location>
</feature>
<dbReference type="Gene3D" id="1.10.599.10">
    <property type="entry name" value="Aldehyde Ferredoxin Oxidoreductase Protein, subunit A, domain 3"/>
    <property type="match status" value="1"/>
</dbReference>
<reference evidence="2" key="1">
    <citation type="journal article" date="2014" name="Front. Microbiol.">
        <title>High frequency of phylogenetically diverse reductive dehalogenase-homologous genes in deep subseafloor sedimentary metagenomes.</title>
        <authorList>
            <person name="Kawai M."/>
            <person name="Futagami T."/>
            <person name="Toyoda A."/>
            <person name="Takaki Y."/>
            <person name="Nishi S."/>
            <person name="Hori S."/>
            <person name="Arai W."/>
            <person name="Tsubouchi T."/>
            <person name="Morono Y."/>
            <person name="Uchiyama I."/>
            <person name="Ito T."/>
            <person name="Fujiyama A."/>
            <person name="Inagaki F."/>
            <person name="Takami H."/>
        </authorList>
    </citation>
    <scope>NUCLEOTIDE SEQUENCE</scope>
    <source>
        <strain evidence="2">Expedition CK06-06</strain>
    </source>
</reference>